<reference evidence="1" key="1">
    <citation type="submission" date="2022-05" db="EMBL/GenBank/DDBJ databases">
        <title>The Musa troglodytarum L. genome provides insights into the mechanism of non-climacteric behaviour and enrichment of carotenoids.</title>
        <authorList>
            <person name="Wang J."/>
        </authorList>
    </citation>
    <scope>NUCLEOTIDE SEQUENCE</scope>
    <source>
        <tissue evidence="1">Leaf</tissue>
    </source>
</reference>
<evidence type="ECO:0000313" key="1">
    <source>
        <dbReference type="EMBL" id="URD77210.1"/>
    </source>
</evidence>
<evidence type="ECO:0000313" key="2">
    <source>
        <dbReference type="Proteomes" id="UP001055439"/>
    </source>
</evidence>
<dbReference type="EMBL" id="CP097503">
    <property type="protein sequence ID" value="URD77210.1"/>
    <property type="molecule type" value="Genomic_DNA"/>
</dbReference>
<proteinExistence type="predicted"/>
<dbReference type="AlphaFoldDB" id="A0A9E7EI32"/>
<name>A0A9E7EI32_9LILI</name>
<gene>
    <name evidence="1" type="ORF">MUK42_05472</name>
</gene>
<dbReference type="OrthoDB" id="185373at2759"/>
<sequence>MLQLMMDEVITTIEEGRTSGFYNNDDHDFRYRFDRHLYSVGHLSYKQTLWDSFIDLKDLDKSMVLCKHCQDDSSHNQAQLLVSSPTLRYRNQGCVKLKQPARFHLVVVLGFILTSLHEHLGGEAFLLTNRANQNALGKTHADAADGDGRYMLPYQCKQFIHFIFALLQIQLLPCKNSLRDLDTL</sequence>
<dbReference type="Proteomes" id="UP001055439">
    <property type="component" value="Chromosome 10"/>
</dbReference>
<protein>
    <submittedName>
        <fullName evidence="1">PPR repeat</fullName>
    </submittedName>
</protein>
<accession>A0A9E7EI32</accession>
<keyword evidence="2" id="KW-1185">Reference proteome</keyword>
<organism evidence="1 2">
    <name type="scientific">Musa troglodytarum</name>
    <name type="common">fe'i banana</name>
    <dbReference type="NCBI Taxonomy" id="320322"/>
    <lineage>
        <taxon>Eukaryota</taxon>
        <taxon>Viridiplantae</taxon>
        <taxon>Streptophyta</taxon>
        <taxon>Embryophyta</taxon>
        <taxon>Tracheophyta</taxon>
        <taxon>Spermatophyta</taxon>
        <taxon>Magnoliopsida</taxon>
        <taxon>Liliopsida</taxon>
        <taxon>Zingiberales</taxon>
        <taxon>Musaceae</taxon>
        <taxon>Musa</taxon>
    </lineage>
</organism>